<dbReference type="Pfam" id="PF04542">
    <property type="entry name" value="Sigma70_r2"/>
    <property type="match status" value="1"/>
</dbReference>
<accession>A0ABW3KZK7</accession>
<evidence type="ECO:0000256" key="2">
    <source>
        <dbReference type="ARBA" id="ARBA00023015"/>
    </source>
</evidence>
<evidence type="ECO:0000259" key="6">
    <source>
        <dbReference type="Pfam" id="PF08281"/>
    </source>
</evidence>
<feature type="domain" description="RNA polymerase sigma factor 70 region 4 type 2" evidence="6">
    <location>
        <begin position="111"/>
        <end position="163"/>
    </location>
</feature>
<dbReference type="Gene3D" id="1.10.10.10">
    <property type="entry name" value="Winged helix-like DNA-binding domain superfamily/Winged helix DNA-binding domain"/>
    <property type="match status" value="1"/>
</dbReference>
<evidence type="ECO:0000256" key="3">
    <source>
        <dbReference type="ARBA" id="ARBA00023082"/>
    </source>
</evidence>
<sequence length="179" mass="21694">MDRVFERLYDCYHHDLYQFVFYMVKNKEQTEDLIQEIYIKVMNSYDTFQGKSSEKTWLFSIARHVTIDFFRAQKRKRNRILDFFDWKERGEELKDSAPIPEDIAMMNEEIQKVYHCLDQLNVDQRSVIILRFIQEHTLKETAELLGWSVSKVKTTQHRAMKLLKERMEKMEEGGIQREA</sequence>
<dbReference type="SUPFAM" id="SSF88659">
    <property type="entry name" value="Sigma3 and sigma4 domains of RNA polymerase sigma factors"/>
    <property type="match status" value="1"/>
</dbReference>
<keyword evidence="4" id="KW-0804">Transcription</keyword>
<dbReference type="Gene3D" id="1.10.1740.10">
    <property type="match status" value="1"/>
</dbReference>
<dbReference type="Pfam" id="PF08281">
    <property type="entry name" value="Sigma70_r4_2"/>
    <property type="match status" value="1"/>
</dbReference>
<name>A0ABW3KZK7_9BACI</name>
<protein>
    <submittedName>
        <fullName evidence="7">RNA polymerase sigma factor SigX</fullName>
    </submittedName>
</protein>
<dbReference type="CDD" id="cd06171">
    <property type="entry name" value="Sigma70_r4"/>
    <property type="match status" value="1"/>
</dbReference>
<dbReference type="SUPFAM" id="SSF88946">
    <property type="entry name" value="Sigma2 domain of RNA polymerase sigma factors"/>
    <property type="match status" value="1"/>
</dbReference>
<dbReference type="EMBL" id="JBHTKL010000001">
    <property type="protein sequence ID" value="MFD1018531.1"/>
    <property type="molecule type" value="Genomic_DNA"/>
</dbReference>
<feature type="domain" description="RNA polymerase sigma-70 region 2" evidence="5">
    <location>
        <begin position="8"/>
        <end position="75"/>
    </location>
</feature>
<keyword evidence="3" id="KW-0731">Sigma factor</keyword>
<evidence type="ECO:0000313" key="8">
    <source>
        <dbReference type="Proteomes" id="UP001596990"/>
    </source>
</evidence>
<dbReference type="InterPro" id="IPR014284">
    <property type="entry name" value="RNA_pol_sigma-70_dom"/>
</dbReference>
<comment type="similarity">
    <text evidence="1">Belongs to the sigma-70 factor family. ECF subfamily.</text>
</comment>
<dbReference type="InterPro" id="IPR036388">
    <property type="entry name" value="WH-like_DNA-bd_sf"/>
</dbReference>
<dbReference type="NCBIfam" id="NF007217">
    <property type="entry name" value="PRK09639.1-1"/>
    <property type="match status" value="1"/>
</dbReference>
<comment type="caution">
    <text evidence="7">The sequence shown here is derived from an EMBL/GenBank/DDBJ whole genome shotgun (WGS) entry which is preliminary data.</text>
</comment>
<dbReference type="InterPro" id="IPR013325">
    <property type="entry name" value="RNA_pol_sigma_r2"/>
</dbReference>
<proteinExistence type="inferred from homology"/>
<dbReference type="Proteomes" id="UP001596990">
    <property type="component" value="Unassembled WGS sequence"/>
</dbReference>
<keyword evidence="8" id="KW-1185">Reference proteome</keyword>
<dbReference type="RefSeq" id="WP_386057101.1">
    <property type="nucleotide sequence ID" value="NZ_JBHTKL010000001.1"/>
</dbReference>
<evidence type="ECO:0000259" key="5">
    <source>
        <dbReference type="Pfam" id="PF04542"/>
    </source>
</evidence>
<dbReference type="PANTHER" id="PTHR43133:SF60">
    <property type="entry name" value="RNA POLYMERASE SIGMA FACTOR SIGV"/>
    <property type="match status" value="1"/>
</dbReference>
<reference evidence="8" key="1">
    <citation type="journal article" date="2019" name="Int. J. Syst. Evol. Microbiol.">
        <title>The Global Catalogue of Microorganisms (GCM) 10K type strain sequencing project: providing services to taxonomists for standard genome sequencing and annotation.</title>
        <authorList>
            <consortium name="The Broad Institute Genomics Platform"/>
            <consortium name="The Broad Institute Genome Sequencing Center for Infectious Disease"/>
            <person name="Wu L."/>
            <person name="Ma J."/>
        </authorList>
    </citation>
    <scope>NUCLEOTIDE SEQUENCE [LARGE SCALE GENOMIC DNA]</scope>
    <source>
        <strain evidence="8">CCUG 56607</strain>
    </source>
</reference>
<dbReference type="InterPro" id="IPR013249">
    <property type="entry name" value="RNA_pol_sigma70_r4_t2"/>
</dbReference>
<evidence type="ECO:0000256" key="1">
    <source>
        <dbReference type="ARBA" id="ARBA00010641"/>
    </source>
</evidence>
<evidence type="ECO:0000256" key="4">
    <source>
        <dbReference type="ARBA" id="ARBA00023163"/>
    </source>
</evidence>
<evidence type="ECO:0000313" key="7">
    <source>
        <dbReference type="EMBL" id="MFD1018531.1"/>
    </source>
</evidence>
<keyword evidence="2" id="KW-0805">Transcription regulation</keyword>
<organism evidence="7 8">
    <name type="scientific">Thalassobacillus hwangdonensis</name>
    <dbReference type="NCBI Taxonomy" id="546108"/>
    <lineage>
        <taxon>Bacteria</taxon>
        <taxon>Bacillati</taxon>
        <taxon>Bacillota</taxon>
        <taxon>Bacilli</taxon>
        <taxon>Bacillales</taxon>
        <taxon>Bacillaceae</taxon>
        <taxon>Thalassobacillus</taxon>
    </lineage>
</organism>
<dbReference type="InterPro" id="IPR039425">
    <property type="entry name" value="RNA_pol_sigma-70-like"/>
</dbReference>
<gene>
    <name evidence="7" type="primary">sigX</name>
    <name evidence="7" type="ORF">ACFQ2J_04880</name>
</gene>
<dbReference type="PANTHER" id="PTHR43133">
    <property type="entry name" value="RNA POLYMERASE ECF-TYPE SIGMA FACTO"/>
    <property type="match status" value="1"/>
</dbReference>
<dbReference type="InterPro" id="IPR007627">
    <property type="entry name" value="RNA_pol_sigma70_r2"/>
</dbReference>
<dbReference type="NCBIfam" id="TIGR02937">
    <property type="entry name" value="sigma70-ECF"/>
    <property type="match status" value="1"/>
</dbReference>
<dbReference type="InterPro" id="IPR013324">
    <property type="entry name" value="RNA_pol_sigma_r3/r4-like"/>
</dbReference>